<evidence type="ECO:0000313" key="1">
    <source>
        <dbReference type="EMBL" id="ANZ48925.1"/>
    </source>
</evidence>
<proteinExistence type="predicted"/>
<name>A0A1B2ICI8_9CAUD</name>
<protein>
    <submittedName>
        <fullName evidence="1">Uncharacterized protein</fullName>
    </submittedName>
</protein>
<dbReference type="EMBL" id="KX397367">
    <property type="protein sequence ID" value="ANZ48925.1"/>
    <property type="molecule type" value="Genomic_DNA"/>
</dbReference>
<organism evidence="1 2">
    <name type="scientific">Erwinia phage vB_EamM_EarlPhillipIV</name>
    <dbReference type="NCBI Taxonomy" id="1883372"/>
    <lineage>
        <taxon>Viruses</taxon>
        <taxon>Duplodnaviria</taxon>
        <taxon>Heunggongvirae</taxon>
        <taxon>Uroviricota</taxon>
        <taxon>Caudoviricetes</taxon>
        <taxon>Chimalliviridae</taxon>
        <taxon>Derbicusvirus</taxon>
        <taxon>Derbicusvirus derbicus</taxon>
    </lineage>
</organism>
<dbReference type="GeneID" id="29061679"/>
<sequence>MFKDAIDLLVSSGDVPKFNKAIAEGVGFTQAKDGIHKRVHSILKRELVHSSDNPKLPEGLEYVGLRHMSPLETYVFSLKDDSNKKSRRRGVAISPSDKYMVALEFKVPGVGQSVWRQLFLPFIRRGGFMNSWGTLYHVAPVIHTPGICREHGGLFINFDFTRKVTLQFCDRTVKVLVNGREEQLFIPGSSTIYGGKGAGGAENGPKALPYWIFGKYGFTEGIKRMTGANVFIYPAHRVHELDLTKYVVIQSGERTHSRDIQYVLVTDAATMPSSTRGGWTEEEHVLLVMCAAFFRAAHFYAGKRIGRRGGGRELAPLFTRLEIEAEAEDLANLDAPDTWKEILGRSLLGNKPTDIDVLRSMETHFSECERYLTSQFRGELMITDPEIKPDIDFFEFLFYIVKLMTRTRLTRQRDISSMYGKRLTVTDYLLLGNNGFTATISKLRWRLEGLDKFNSNGERANLGKVITDQLNRNIIANLVQRAESSNGGISTFNASTESLVLAISTHAISQTETDVKKGGSGKSVNLSDKTKQVSASMAECGNVYYVPKSAPFKYNMLNTYMKTTPTLVMVPNPKLRPVISAIENDLAKIGN</sequence>
<dbReference type="RefSeq" id="YP_009278387.1">
    <property type="nucleotide sequence ID" value="NC_031007.1"/>
</dbReference>
<reference evidence="1 2" key="1">
    <citation type="submission" date="2016-06" db="EMBL/GenBank/DDBJ databases">
        <authorList>
            <person name="Kjaerup R.B."/>
            <person name="Dalgaard T.S."/>
            <person name="Juul-Madsen H.R."/>
        </authorList>
    </citation>
    <scope>NUCLEOTIDE SEQUENCE [LARGE SCALE GENOMIC DNA]</scope>
</reference>
<gene>
    <name evidence="1" type="ORF">EARLPHILLIPIV_75</name>
</gene>
<evidence type="ECO:0000313" key="2">
    <source>
        <dbReference type="Proteomes" id="UP000201594"/>
    </source>
</evidence>
<accession>A0A1B2ICI8</accession>
<dbReference type="OrthoDB" id="1697at10239"/>
<dbReference type="KEGG" id="vg:29061679"/>
<dbReference type="Proteomes" id="UP000201594">
    <property type="component" value="Segment"/>
</dbReference>